<evidence type="ECO:0000313" key="2">
    <source>
        <dbReference type="EMBL" id="KFB52667.1"/>
    </source>
</evidence>
<organism evidence="2">
    <name type="scientific">Anopheles sinensis</name>
    <name type="common">Mosquito</name>
    <dbReference type="NCBI Taxonomy" id="74873"/>
    <lineage>
        <taxon>Eukaryota</taxon>
        <taxon>Metazoa</taxon>
        <taxon>Ecdysozoa</taxon>
        <taxon>Arthropoda</taxon>
        <taxon>Hexapoda</taxon>
        <taxon>Insecta</taxon>
        <taxon>Pterygota</taxon>
        <taxon>Neoptera</taxon>
        <taxon>Endopterygota</taxon>
        <taxon>Diptera</taxon>
        <taxon>Nematocera</taxon>
        <taxon>Culicoidea</taxon>
        <taxon>Culicidae</taxon>
        <taxon>Anophelinae</taxon>
        <taxon>Anopheles</taxon>
    </lineage>
</organism>
<dbReference type="AlphaFoldDB" id="A0A084WR23"/>
<name>A0A084WR23_ANOSI</name>
<sequence>MAIVQHNFPAPTEGETVVVKNKTKCPGTRRSAGGGEQGADDRVINPPILPLLNNVEDERHVSNPLRRDWLRNREPEKLDTLGWVVERNVSPLPHHRSSAERKRLMRVKLSVSGCNRPVQALTARRRRKPTLCKPPLADRTGFHLVK</sequence>
<keyword evidence="4" id="KW-1185">Reference proteome</keyword>
<protein>
    <submittedName>
        <fullName evidence="2 3">CXE carboxylesterase</fullName>
    </submittedName>
</protein>
<dbReference type="Proteomes" id="UP000030765">
    <property type="component" value="Unassembled WGS sequence"/>
</dbReference>
<evidence type="ECO:0000313" key="4">
    <source>
        <dbReference type="Proteomes" id="UP000030765"/>
    </source>
</evidence>
<gene>
    <name evidence="2" type="ORF">ZHAS_00020922</name>
</gene>
<dbReference type="EMBL" id="ATLV01025899">
    <property type="status" value="NOT_ANNOTATED_CDS"/>
    <property type="molecule type" value="Genomic_DNA"/>
</dbReference>
<dbReference type="EMBL" id="KE525402">
    <property type="protein sequence ID" value="KFB52667.1"/>
    <property type="molecule type" value="Genomic_DNA"/>
</dbReference>
<proteinExistence type="predicted"/>
<evidence type="ECO:0000313" key="3">
    <source>
        <dbReference type="EnsemblMetazoa" id="ASIC020922-PA"/>
    </source>
</evidence>
<reference evidence="3" key="2">
    <citation type="submission" date="2020-05" db="UniProtKB">
        <authorList>
            <consortium name="EnsemblMetazoa"/>
        </authorList>
    </citation>
    <scope>IDENTIFICATION</scope>
</reference>
<dbReference type="EnsemblMetazoa" id="ASIC020922-RA">
    <property type="protein sequence ID" value="ASIC020922-PA"/>
    <property type="gene ID" value="ASIC020922"/>
</dbReference>
<reference evidence="2 4" key="1">
    <citation type="journal article" date="2014" name="BMC Genomics">
        <title>Genome sequence of Anopheles sinensis provides insight into genetics basis of mosquito competence for malaria parasites.</title>
        <authorList>
            <person name="Zhou D."/>
            <person name="Zhang D."/>
            <person name="Ding G."/>
            <person name="Shi L."/>
            <person name="Hou Q."/>
            <person name="Ye Y."/>
            <person name="Xu Y."/>
            <person name="Zhou H."/>
            <person name="Xiong C."/>
            <person name="Li S."/>
            <person name="Yu J."/>
            <person name="Hong S."/>
            <person name="Yu X."/>
            <person name="Zou P."/>
            <person name="Chen C."/>
            <person name="Chang X."/>
            <person name="Wang W."/>
            <person name="Lv Y."/>
            <person name="Sun Y."/>
            <person name="Ma L."/>
            <person name="Shen B."/>
            <person name="Zhu C."/>
        </authorList>
    </citation>
    <scope>NUCLEOTIDE SEQUENCE [LARGE SCALE GENOMIC DNA]</scope>
</reference>
<dbReference type="VEuPathDB" id="VectorBase:ASIC020922"/>
<accession>A0A084WR23</accession>
<evidence type="ECO:0000256" key="1">
    <source>
        <dbReference type="SAM" id="MobiDB-lite"/>
    </source>
</evidence>
<feature type="region of interest" description="Disordered" evidence="1">
    <location>
        <begin position="24"/>
        <end position="45"/>
    </location>
</feature>